<dbReference type="GO" id="GO:0018773">
    <property type="term" value="F:acetylpyruvate hydrolase activity"/>
    <property type="evidence" value="ECO:0007669"/>
    <property type="project" value="TreeGrafter"/>
</dbReference>
<dbReference type="InterPro" id="IPR011234">
    <property type="entry name" value="Fumarylacetoacetase-like_C"/>
</dbReference>
<dbReference type="InterPro" id="IPR036663">
    <property type="entry name" value="Fumarylacetoacetase_C_sf"/>
</dbReference>
<organism evidence="6 9">
    <name type="scientific">Mycobacterium tuberculosis</name>
    <dbReference type="NCBI Taxonomy" id="1773"/>
    <lineage>
        <taxon>Bacteria</taxon>
        <taxon>Bacillati</taxon>
        <taxon>Actinomycetota</taxon>
        <taxon>Actinomycetes</taxon>
        <taxon>Mycobacteriales</taxon>
        <taxon>Mycobacteriaceae</taxon>
        <taxon>Mycobacterium</taxon>
        <taxon>Mycobacterium tuberculosis complex</taxon>
    </lineage>
</organism>
<dbReference type="PANTHER" id="PTHR11820:SF7">
    <property type="entry name" value="ACYLPYRUVASE FAHD1, MITOCHONDRIAL"/>
    <property type="match status" value="1"/>
</dbReference>
<evidence type="ECO:0000313" key="4">
    <source>
        <dbReference type="EMBL" id="CFE39651.1"/>
    </source>
</evidence>
<feature type="domain" description="Rv2993c-like N-terminal" evidence="3">
    <location>
        <begin position="17"/>
        <end position="73"/>
    </location>
</feature>
<evidence type="ECO:0000313" key="12">
    <source>
        <dbReference type="Proteomes" id="UP000189452"/>
    </source>
</evidence>
<reference evidence="8 13" key="5">
    <citation type="submission" date="2018-08" db="EMBL/GenBank/DDBJ databases">
        <authorList>
            <person name="Fokvardsen B D."/>
            <person name="Norman A."/>
        </authorList>
    </citation>
    <scope>NUCLEOTIDE SEQUENCE [LARGE SCALE GENOMIC DNA]</scope>
    <source>
        <strain evidence="8 13">DKC2</strain>
    </source>
</reference>
<dbReference type="GO" id="GO:0050385">
    <property type="term" value="F:ureidoglycolate lyase activity"/>
    <property type="evidence" value="ECO:0007669"/>
    <property type="project" value="UniProtKB-EC"/>
</dbReference>
<evidence type="ECO:0000313" key="11">
    <source>
        <dbReference type="Proteomes" id="UP000050139"/>
    </source>
</evidence>
<evidence type="ECO:0000259" key="2">
    <source>
        <dbReference type="Pfam" id="PF01557"/>
    </source>
</evidence>
<dbReference type="EMBL" id="CSAD01000516">
    <property type="protein sequence ID" value="COW09855.1"/>
    <property type="molecule type" value="Genomic_DNA"/>
</dbReference>
<reference evidence="9 10" key="2">
    <citation type="submission" date="2015-03" db="EMBL/GenBank/DDBJ databases">
        <authorList>
            <consortium name="Pathogen Informatics"/>
        </authorList>
    </citation>
    <scope>NUCLEOTIDE SEQUENCE [LARGE SCALE GENOMIC DNA]</scope>
    <source>
        <strain evidence="6 9">G09801536</strain>
        <strain evidence="4 10">G09901357</strain>
    </source>
</reference>
<dbReference type="PANTHER" id="PTHR11820">
    <property type="entry name" value="ACYLPYRUVASE"/>
    <property type="match status" value="1"/>
</dbReference>
<dbReference type="GO" id="GO:0016853">
    <property type="term" value="F:isomerase activity"/>
    <property type="evidence" value="ECO:0007669"/>
    <property type="project" value="UniProtKB-KW"/>
</dbReference>
<evidence type="ECO:0000259" key="3">
    <source>
        <dbReference type="Pfam" id="PF10370"/>
    </source>
</evidence>
<dbReference type="EMBL" id="COPH01000036">
    <property type="protein sequence ID" value="CLW93089.1"/>
    <property type="molecule type" value="Genomic_DNA"/>
</dbReference>
<evidence type="ECO:0000313" key="9">
    <source>
        <dbReference type="Proteomes" id="UP000045842"/>
    </source>
</evidence>
<evidence type="ECO:0000313" key="6">
    <source>
        <dbReference type="EMBL" id="COW09855.1"/>
    </source>
</evidence>
<dbReference type="Gene3D" id="3.90.850.10">
    <property type="entry name" value="Fumarylacetoacetase-like, C-terminal domain"/>
    <property type="match status" value="1"/>
</dbReference>
<dbReference type="Pfam" id="PF01557">
    <property type="entry name" value="FAA_hydrolase"/>
    <property type="match status" value="1"/>
</dbReference>
<sequence>MPARIVARQGPAKLIQMRIGRIASPDGVAFASIDGELGEPSEMTAREIAEHPFGTPTFTGRSWPLADVRLLAPILASKVVCVGKNYADHIAEMGGRPPADPVIFLKPNTAIIGPNTPIRLPANASPVHFEGELAIVIGRACKDVPAAQAVDNILGYTIGNDVSARDQQQSDGQWTRAKGHDTFCPVGPWIVTDLAPFDPADLELRTVVNGDVKQHARTSLMIHDIGAIVEWISAIMTLLPGDLILTGTPAGVGPIEDGDTVSITIEGIGTLTNPVVRKGKP</sequence>
<dbReference type="EMBL" id="LWDQ01000001">
    <property type="protein sequence ID" value="OMH60937.1"/>
    <property type="molecule type" value="Genomic_DNA"/>
</dbReference>
<dbReference type="Gene3D" id="2.30.30.370">
    <property type="entry name" value="FAH"/>
    <property type="match status" value="1"/>
</dbReference>
<dbReference type="Proteomes" id="UP000050139">
    <property type="component" value="Unassembled WGS sequence"/>
</dbReference>
<reference evidence="7 12" key="4">
    <citation type="submission" date="2017-02" db="EMBL/GenBank/DDBJ databases">
        <title>Protein polymorphisms may explain contrasting epidemiological fitness of two variants of a multidrug-resistant Mycobacterium tuberculosis strain.</title>
        <authorList>
            <person name="Bigi M.M."/>
            <person name="Lopez B."/>
            <person name="Blanco F.C."/>
            <person name="Sasiain M.C."/>
            <person name="De La Barrera S."/>
            <person name="Ritacco V."/>
            <person name="Bigi F."/>
            <person name="Soria M.A."/>
        </authorList>
    </citation>
    <scope>NUCLEOTIDE SEQUENCE [LARGE SCALE GENOMIC DNA]</scope>
    <source>
        <strain evidence="7 12">6548</strain>
    </source>
</reference>
<dbReference type="Proteomes" id="UP000048289">
    <property type="component" value="Unassembled WGS sequence"/>
</dbReference>
<evidence type="ECO:0000313" key="10">
    <source>
        <dbReference type="Proteomes" id="UP000048289"/>
    </source>
</evidence>
<keyword evidence="1" id="KW-0479">Metal-binding</keyword>
<dbReference type="EMBL" id="LR027516">
    <property type="protein sequence ID" value="VCU51278.1"/>
    <property type="molecule type" value="Genomic_DNA"/>
</dbReference>
<evidence type="ECO:0000313" key="5">
    <source>
        <dbReference type="EMBL" id="CLW93089.1"/>
    </source>
</evidence>
<reference evidence="7 12" key="3">
    <citation type="submission" date="2016-04" db="EMBL/GenBank/DDBJ databases">
        <authorList>
            <person name="Bigi M."/>
            <person name="Bigi F."/>
            <person name="Soria M.A."/>
        </authorList>
    </citation>
    <scope>NUCLEOTIDE SEQUENCE [LARGE SCALE GENOMIC DNA]</scope>
    <source>
        <strain evidence="7 12">6548</strain>
    </source>
</reference>
<dbReference type="Proteomes" id="UP000045842">
    <property type="component" value="Unassembled WGS sequence"/>
</dbReference>
<feature type="domain" description="Fumarylacetoacetase-like C-terminal" evidence="2">
    <location>
        <begin position="78"/>
        <end position="276"/>
    </location>
</feature>
<dbReference type="Proteomes" id="UP000189452">
    <property type="component" value="Chromosome"/>
</dbReference>
<dbReference type="SUPFAM" id="SSF56529">
    <property type="entry name" value="FAH"/>
    <property type="match status" value="1"/>
</dbReference>
<gene>
    <name evidence="7" type="ORF">A4S10_03124</name>
    <name evidence="8" type="ORF">DKC2_3183</name>
    <name evidence="6" type="ORF">ERS007679_03117</name>
    <name evidence="4" type="ORF">ERS007681_02035</name>
    <name evidence="5" type="ORF">ERS094118_03639</name>
</gene>
<dbReference type="OMA" id="NCRKVIC"/>
<dbReference type="Pfam" id="PF10370">
    <property type="entry name" value="Rv2993c-like_N"/>
    <property type="match status" value="1"/>
</dbReference>
<dbReference type="GO" id="GO:0019752">
    <property type="term" value="P:carboxylic acid metabolic process"/>
    <property type="evidence" value="ECO:0007669"/>
    <property type="project" value="UniProtKB-ARBA"/>
</dbReference>
<reference evidence="5 11" key="1">
    <citation type="submission" date="2015-03" db="EMBL/GenBank/DDBJ databases">
        <authorList>
            <consortium name="Pathogen Informatics"/>
            <person name="Murphy D."/>
        </authorList>
    </citation>
    <scope>NUCLEOTIDE SEQUENCE [LARGE SCALE GENOMIC DNA]</scope>
    <source>
        <strain evidence="5 11">0268S</strain>
    </source>
</reference>
<accession>A0A0E8UG50</accession>
<evidence type="ECO:0000313" key="13">
    <source>
        <dbReference type="Proteomes" id="UP000300237"/>
    </source>
</evidence>
<dbReference type="EMBL" id="CFOE01000241">
    <property type="protein sequence ID" value="CFE39651.1"/>
    <property type="molecule type" value="Genomic_DNA"/>
</dbReference>
<keyword evidence="6" id="KW-0413">Isomerase</keyword>
<name>A0A0E8UG50_MYCTX</name>
<evidence type="ECO:0000256" key="1">
    <source>
        <dbReference type="ARBA" id="ARBA00022723"/>
    </source>
</evidence>
<protein>
    <submittedName>
        <fullName evidence="6">2-hydroxyhepta-2,4-diene-1,7-dioate isomerase</fullName>
    </submittedName>
    <submittedName>
        <fullName evidence="7">Ureidoglycolate lyase</fullName>
        <ecNumber evidence="6 7">4.3.2.3</ecNumber>
    </submittedName>
</protein>
<dbReference type="GO" id="GO:0046872">
    <property type="term" value="F:metal ion binding"/>
    <property type="evidence" value="ECO:0007669"/>
    <property type="project" value="UniProtKB-KW"/>
</dbReference>
<dbReference type="AlphaFoldDB" id="A0A0E8UG50"/>
<dbReference type="Proteomes" id="UP000300237">
    <property type="component" value="Chromosome"/>
</dbReference>
<proteinExistence type="predicted"/>
<dbReference type="InterPro" id="IPR018833">
    <property type="entry name" value="Rv2993c-like_N"/>
</dbReference>
<evidence type="ECO:0000313" key="7">
    <source>
        <dbReference type="EMBL" id="OMH60937.1"/>
    </source>
</evidence>
<evidence type="ECO:0000313" key="8">
    <source>
        <dbReference type="EMBL" id="VCU51278.1"/>
    </source>
</evidence>
<keyword evidence="6" id="KW-0456">Lyase</keyword>
<dbReference type="EC" id="4.3.2.3" evidence="6 7"/>
<dbReference type="FunFam" id="3.90.850.10:FF:000002">
    <property type="entry name" value="2-hydroxyhepta-2,4-diene-1,7-dioate isomerase"/>
    <property type="match status" value="1"/>
</dbReference>